<evidence type="ECO:0000259" key="2">
    <source>
        <dbReference type="Pfam" id="PF04773"/>
    </source>
</evidence>
<dbReference type="Pfam" id="PF04773">
    <property type="entry name" value="FecR"/>
    <property type="match status" value="1"/>
</dbReference>
<keyword evidence="1" id="KW-0812">Transmembrane</keyword>
<dbReference type="InterPro" id="IPR012373">
    <property type="entry name" value="Ferrdict_sens_TM"/>
</dbReference>
<reference evidence="4 5" key="1">
    <citation type="submission" date="2013-04" db="EMBL/GenBank/DDBJ databases">
        <title>The Genome Sequence of Parabacteroides goldsteinii dnLKV18.</title>
        <authorList>
            <consortium name="The Broad Institute Genomics Platform"/>
            <consortium name="The Broad Institute Genome Sequencing Center for Infectious Disease"/>
            <person name="Earl A."/>
            <person name="Xavier R."/>
            <person name="Kuhn K."/>
            <person name="Stappenbeck T."/>
            <person name="Walker B."/>
            <person name="Young S."/>
            <person name="Zeng Q."/>
            <person name="Gargeya S."/>
            <person name="Fitzgerald M."/>
            <person name="Haas B."/>
            <person name="Abouelleil A."/>
            <person name="Allen A.W."/>
            <person name="Alvarado L."/>
            <person name="Arachchi H.M."/>
            <person name="Berlin A.M."/>
            <person name="Chapman S.B."/>
            <person name="Gainer-Dewar J."/>
            <person name="Goldberg J."/>
            <person name="Griggs A."/>
            <person name="Gujja S."/>
            <person name="Hansen M."/>
            <person name="Howarth C."/>
            <person name="Imamovic A."/>
            <person name="Ireland A."/>
            <person name="Larimer J."/>
            <person name="McCowan C."/>
            <person name="Murphy C."/>
            <person name="Pearson M."/>
            <person name="Poon T.W."/>
            <person name="Priest M."/>
            <person name="Roberts A."/>
            <person name="Saif S."/>
            <person name="Shea T."/>
            <person name="Sisk P."/>
            <person name="Sykes S."/>
            <person name="Wortman J."/>
            <person name="Nusbaum C."/>
            <person name="Birren B."/>
        </authorList>
    </citation>
    <scope>NUCLEOTIDE SEQUENCE [LARGE SCALE GENOMIC DNA]</scope>
    <source>
        <strain evidence="5">dnLKV18</strain>
    </source>
</reference>
<keyword evidence="1" id="KW-0472">Membrane</keyword>
<evidence type="ECO:0000313" key="5">
    <source>
        <dbReference type="Proteomes" id="UP000014140"/>
    </source>
</evidence>
<dbReference type="Proteomes" id="UP000014140">
    <property type="component" value="Unassembled WGS sequence"/>
</dbReference>
<dbReference type="EMBL" id="ASSQ01000016">
    <property type="protein sequence ID" value="EOS16905.1"/>
    <property type="molecule type" value="Genomic_DNA"/>
</dbReference>
<dbReference type="FunFam" id="2.60.120.1440:FF:000001">
    <property type="entry name" value="Putative anti-sigma factor"/>
    <property type="match status" value="1"/>
</dbReference>
<evidence type="ECO:0000259" key="3">
    <source>
        <dbReference type="Pfam" id="PF16344"/>
    </source>
</evidence>
<feature type="transmembrane region" description="Helical" evidence="1">
    <location>
        <begin position="105"/>
        <end position="125"/>
    </location>
</feature>
<keyword evidence="1" id="KW-1133">Transmembrane helix</keyword>
<keyword evidence="5" id="KW-1185">Reference proteome</keyword>
<evidence type="ECO:0000313" key="4">
    <source>
        <dbReference type="EMBL" id="EOS16905.1"/>
    </source>
</evidence>
<dbReference type="PATRIC" id="fig|1235789.3.peg.3125"/>
<dbReference type="Gene3D" id="2.60.120.1440">
    <property type="match status" value="1"/>
</dbReference>
<dbReference type="InterPro" id="IPR032508">
    <property type="entry name" value="FecR_C"/>
</dbReference>
<accession>S0GQM2</accession>
<dbReference type="PANTHER" id="PTHR30273">
    <property type="entry name" value="PERIPLASMIC SIGNAL SENSOR AND SIGMA FACTOR ACTIVATOR FECR-RELATED"/>
    <property type="match status" value="1"/>
</dbReference>
<dbReference type="InterPro" id="IPR006860">
    <property type="entry name" value="FecR"/>
</dbReference>
<dbReference type="AlphaFoldDB" id="S0GQM2"/>
<name>S0GQM2_9BACT</name>
<dbReference type="Pfam" id="PF16344">
    <property type="entry name" value="FecR_C"/>
    <property type="match status" value="1"/>
</dbReference>
<sequence>MYPHSKSTSEMNKDYTKYKAHQLLNDDYFLESILHPTTQDHQFWQQLQDENESFKQEMQIAHSFLKNIKTSTEAHFLPGGEQKELWKRIQTANNKYDLKKRRNSFLKITAVAAASLLAILTYGWYSIYSNKSEINYEAIIESIPSTDDASENVQLILSENKKLSIEGKETQLEYNEEGSISVNSQDIEVGKEKQKEKEVQSFNQLIVPVGKRSFVTFADGSKLWVNSGSKVIYPNKFSDHSREIFVEGEIYLDVVHDEKRPFIVKTKKMEIRDLGTQFNVSAYENESYSNVVLVEGKVEVLVKGRKKNTISPNQLFSYDNSNDKIYTSTVNTQDYVAWKDGYYQFKHQKMNIVLEKLCKYYGVKIHWDDKVSELTCSGKLDLKDDLDKVFNALRNAAPIEIEQTNEFINIIVKH</sequence>
<dbReference type="PANTHER" id="PTHR30273:SF2">
    <property type="entry name" value="PROTEIN FECR"/>
    <property type="match status" value="1"/>
</dbReference>
<protein>
    <submittedName>
        <fullName evidence="4">Uncharacterized protein</fullName>
    </submittedName>
</protein>
<dbReference type="Gene3D" id="3.55.50.30">
    <property type="match status" value="1"/>
</dbReference>
<comment type="caution">
    <text evidence="4">The sequence shown here is derived from an EMBL/GenBank/DDBJ whole genome shotgun (WGS) entry which is preliminary data.</text>
</comment>
<dbReference type="GO" id="GO:0016989">
    <property type="term" value="F:sigma factor antagonist activity"/>
    <property type="evidence" value="ECO:0007669"/>
    <property type="project" value="TreeGrafter"/>
</dbReference>
<organism evidence="4 5">
    <name type="scientific">Parabacteroides goldsteinii dnLKV18</name>
    <dbReference type="NCBI Taxonomy" id="1235789"/>
    <lineage>
        <taxon>Bacteria</taxon>
        <taxon>Pseudomonadati</taxon>
        <taxon>Bacteroidota</taxon>
        <taxon>Bacteroidia</taxon>
        <taxon>Bacteroidales</taxon>
        <taxon>Tannerellaceae</taxon>
        <taxon>Parabacteroides</taxon>
    </lineage>
</organism>
<evidence type="ECO:0000256" key="1">
    <source>
        <dbReference type="SAM" id="Phobius"/>
    </source>
</evidence>
<proteinExistence type="predicted"/>
<feature type="domain" description="Protein FecR C-terminal" evidence="3">
    <location>
        <begin position="343"/>
        <end position="408"/>
    </location>
</feature>
<gene>
    <name evidence="4" type="ORF">C803_03129</name>
</gene>
<feature type="domain" description="FecR protein" evidence="2">
    <location>
        <begin position="208"/>
        <end position="299"/>
    </location>
</feature>
<dbReference type="HOGENOM" id="CLU_050192_1_1_10"/>